<reference evidence="9 10" key="1">
    <citation type="submission" date="2023-01" db="EMBL/GenBank/DDBJ databases">
        <title>Analysis of 21 Apiospora genomes using comparative genomics revels a genus with tremendous synthesis potential of carbohydrate active enzymes and secondary metabolites.</title>
        <authorList>
            <person name="Sorensen T."/>
        </authorList>
    </citation>
    <scope>NUCLEOTIDE SEQUENCE [LARGE SCALE GENOMIC DNA]</scope>
    <source>
        <strain evidence="9 10">CBS 20057</strain>
    </source>
</reference>
<keyword evidence="3 7" id="KW-1133">Transmembrane helix</keyword>
<evidence type="ECO:0000256" key="1">
    <source>
        <dbReference type="ARBA" id="ARBA00004141"/>
    </source>
</evidence>
<keyword evidence="10" id="KW-1185">Reference proteome</keyword>
<protein>
    <recommendedName>
        <fullName evidence="8">Rhodopsin domain-containing protein</fullName>
    </recommendedName>
</protein>
<evidence type="ECO:0000256" key="4">
    <source>
        <dbReference type="ARBA" id="ARBA00023136"/>
    </source>
</evidence>
<feature type="transmembrane region" description="Helical" evidence="7">
    <location>
        <begin position="180"/>
        <end position="198"/>
    </location>
</feature>
<feature type="transmembrane region" description="Helical" evidence="7">
    <location>
        <begin position="133"/>
        <end position="160"/>
    </location>
</feature>
<evidence type="ECO:0000256" key="2">
    <source>
        <dbReference type="ARBA" id="ARBA00022692"/>
    </source>
</evidence>
<dbReference type="PANTHER" id="PTHR33048:SF108">
    <property type="entry name" value="INTEGRAL MEMBRANE PROTEIN"/>
    <property type="match status" value="1"/>
</dbReference>
<evidence type="ECO:0000259" key="8">
    <source>
        <dbReference type="Pfam" id="PF20684"/>
    </source>
</evidence>
<keyword evidence="2 7" id="KW-0812">Transmembrane</keyword>
<proteinExistence type="inferred from homology"/>
<feature type="transmembrane region" description="Helical" evidence="7">
    <location>
        <begin position="210"/>
        <end position="232"/>
    </location>
</feature>
<feature type="transmembrane region" description="Helical" evidence="7">
    <location>
        <begin position="244"/>
        <end position="271"/>
    </location>
</feature>
<accession>A0ABR1RW98</accession>
<dbReference type="Proteomes" id="UP001396898">
    <property type="component" value="Unassembled WGS sequence"/>
</dbReference>
<sequence>MGARLRTLTPRSTGAVPPPPGVTPNLEHPADGLWTVNIAGLIVCNVIVLVVYGLRCYSKYTLKSPTTVEDLGYCGEGHHIWELTREDYQAVMKWLYASSIVWIPTAFFTKASLLLLTARLFSVYRRTARYIRLYVWFLLIAYTPIQFVKIFICWPIAHYWDSSLPGRCLDQPKVFLTDTALAFVTDFIILVIPIPLTWKLNMPLRKKMKVAGMLGAGGIAVAVACFREYKIYIFQWSTDVTRDFVVMNLCGTIEITIGIVCLCLPSINLLFERATSQKTSQNRPRTIYERFSNSRKKTSVGLSERTTVFLQEDRSAGSGGPEMTAAPVLDFDAELAMFTDEPRTGCVVESPPTGINGTNSDGTIWEGAGGCARTSCMNISSADGRKEGWLTSNDDDPGASNSQHVCGPPRRPGYGNMEQFRRESQRILVPGRIWDGRGRCTSEVIT</sequence>
<feature type="transmembrane region" description="Helical" evidence="7">
    <location>
        <begin position="33"/>
        <end position="54"/>
    </location>
</feature>
<feature type="region of interest" description="Disordered" evidence="6">
    <location>
        <begin position="383"/>
        <end position="416"/>
    </location>
</feature>
<evidence type="ECO:0000313" key="9">
    <source>
        <dbReference type="EMBL" id="KAK8018695.1"/>
    </source>
</evidence>
<dbReference type="Pfam" id="PF20684">
    <property type="entry name" value="Fung_rhodopsin"/>
    <property type="match status" value="1"/>
</dbReference>
<organism evidence="9 10">
    <name type="scientific">Apiospora marii</name>
    <dbReference type="NCBI Taxonomy" id="335849"/>
    <lineage>
        <taxon>Eukaryota</taxon>
        <taxon>Fungi</taxon>
        <taxon>Dikarya</taxon>
        <taxon>Ascomycota</taxon>
        <taxon>Pezizomycotina</taxon>
        <taxon>Sordariomycetes</taxon>
        <taxon>Xylariomycetidae</taxon>
        <taxon>Amphisphaeriales</taxon>
        <taxon>Apiosporaceae</taxon>
        <taxon>Apiospora</taxon>
    </lineage>
</organism>
<feature type="region of interest" description="Disordered" evidence="6">
    <location>
        <begin position="1"/>
        <end position="22"/>
    </location>
</feature>
<evidence type="ECO:0000256" key="6">
    <source>
        <dbReference type="SAM" id="MobiDB-lite"/>
    </source>
</evidence>
<feature type="transmembrane region" description="Helical" evidence="7">
    <location>
        <begin position="94"/>
        <end position="121"/>
    </location>
</feature>
<keyword evidence="4 7" id="KW-0472">Membrane</keyword>
<evidence type="ECO:0000313" key="10">
    <source>
        <dbReference type="Proteomes" id="UP001396898"/>
    </source>
</evidence>
<evidence type="ECO:0000256" key="7">
    <source>
        <dbReference type="SAM" id="Phobius"/>
    </source>
</evidence>
<evidence type="ECO:0000256" key="3">
    <source>
        <dbReference type="ARBA" id="ARBA00022989"/>
    </source>
</evidence>
<name>A0ABR1RW98_9PEZI</name>
<comment type="similarity">
    <text evidence="5">Belongs to the SAT4 family.</text>
</comment>
<dbReference type="PANTHER" id="PTHR33048">
    <property type="entry name" value="PTH11-LIKE INTEGRAL MEMBRANE PROTEIN (AFU_ORTHOLOGUE AFUA_5G11245)"/>
    <property type="match status" value="1"/>
</dbReference>
<dbReference type="InterPro" id="IPR052337">
    <property type="entry name" value="SAT4-like"/>
</dbReference>
<dbReference type="InterPro" id="IPR049326">
    <property type="entry name" value="Rhodopsin_dom_fungi"/>
</dbReference>
<comment type="caution">
    <text evidence="9">The sequence shown here is derived from an EMBL/GenBank/DDBJ whole genome shotgun (WGS) entry which is preliminary data.</text>
</comment>
<dbReference type="EMBL" id="JAQQWI010000010">
    <property type="protein sequence ID" value="KAK8018695.1"/>
    <property type="molecule type" value="Genomic_DNA"/>
</dbReference>
<feature type="domain" description="Rhodopsin" evidence="8">
    <location>
        <begin position="71"/>
        <end position="272"/>
    </location>
</feature>
<evidence type="ECO:0000256" key="5">
    <source>
        <dbReference type="ARBA" id="ARBA00038359"/>
    </source>
</evidence>
<comment type="subcellular location">
    <subcellularLocation>
        <location evidence="1">Membrane</location>
        <topology evidence="1">Multi-pass membrane protein</topology>
    </subcellularLocation>
</comment>
<gene>
    <name evidence="9" type="ORF">PG991_007885</name>
</gene>